<dbReference type="Proteomes" id="UP000324222">
    <property type="component" value="Unassembled WGS sequence"/>
</dbReference>
<dbReference type="EMBL" id="VSRR010027364">
    <property type="protein sequence ID" value="MPC68142.1"/>
    <property type="molecule type" value="Genomic_DNA"/>
</dbReference>
<evidence type="ECO:0000313" key="3">
    <source>
        <dbReference type="Proteomes" id="UP000324222"/>
    </source>
</evidence>
<organism evidence="2 3">
    <name type="scientific">Portunus trituberculatus</name>
    <name type="common">Swimming crab</name>
    <name type="synonym">Neptunus trituberculatus</name>
    <dbReference type="NCBI Taxonomy" id="210409"/>
    <lineage>
        <taxon>Eukaryota</taxon>
        <taxon>Metazoa</taxon>
        <taxon>Ecdysozoa</taxon>
        <taxon>Arthropoda</taxon>
        <taxon>Crustacea</taxon>
        <taxon>Multicrustacea</taxon>
        <taxon>Malacostraca</taxon>
        <taxon>Eumalacostraca</taxon>
        <taxon>Eucarida</taxon>
        <taxon>Decapoda</taxon>
        <taxon>Pleocyemata</taxon>
        <taxon>Brachyura</taxon>
        <taxon>Eubrachyura</taxon>
        <taxon>Portunoidea</taxon>
        <taxon>Portunidae</taxon>
        <taxon>Portuninae</taxon>
        <taxon>Portunus</taxon>
    </lineage>
</organism>
<dbReference type="AlphaFoldDB" id="A0A5B7HAU7"/>
<name>A0A5B7HAU7_PORTR</name>
<keyword evidence="3" id="KW-1185">Reference proteome</keyword>
<feature type="compositionally biased region" description="Polar residues" evidence="1">
    <location>
        <begin position="1"/>
        <end position="19"/>
    </location>
</feature>
<accession>A0A5B7HAU7</accession>
<gene>
    <name evidence="2" type="ORF">E2C01_062339</name>
</gene>
<comment type="caution">
    <text evidence="2">The sequence shown here is derived from an EMBL/GenBank/DDBJ whole genome shotgun (WGS) entry which is preliminary data.</text>
</comment>
<feature type="region of interest" description="Disordered" evidence="1">
    <location>
        <begin position="1"/>
        <end position="20"/>
    </location>
</feature>
<evidence type="ECO:0000313" key="2">
    <source>
        <dbReference type="EMBL" id="MPC68142.1"/>
    </source>
</evidence>
<proteinExistence type="predicted"/>
<reference evidence="2 3" key="1">
    <citation type="submission" date="2019-05" db="EMBL/GenBank/DDBJ databases">
        <title>Another draft genome of Portunus trituberculatus and its Hox gene families provides insights of decapod evolution.</title>
        <authorList>
            <person name="Jeong J.-H."/>
            <person name="Song I."/>
            <person name="Kim S."/>
            <person name="Choi T."/>
            <person name="Kim D."/>
            <person name="Ryu S."/>
            <person name="Kim W."/>
        </authorList>
    </citation>
    <scope>NUCLEOTIDE SEQUENCE [LARGE SCALE GENOMIC DNA]</scope>
    <source>
        <tissue evidence="2">Muscle</tissue>
    </source>
</reference>
<evidence type="ECO:0000256" key="1">
    <source>
        <dbReference type="SAM" id="MobiDB-lite"/>
    </source>
</evidence>
<protein>
    <submittedName>
        <fullName evidence="2">Uncharacterized protein</fullName>
    </submittedName>
</protein>
<sequence length="64" mass="7236">MNRSVPDNVTSPGQSSFCGTNERFPRYVLRNNRFTARDRTRLFCCAKLSPAVDENSAAHIFSII</sequence>